<feature type="compositionally biased region" description="Basic residues" evidence="1">
    <location>
        <begin position="38"/>
        <end position="47"/>
    </location>
</feature>
<protein>
    <submittedName>
        <fullName evidence="2">DUF3140 domain-containing protein</fullName>
    </submittedName>
</protein>
<feature type="region of interest" description="Disordered" evidence="1">
    <location>
        <begin position="1"/>
        <end position="63"/>
    </location>
</feature>
<accession>A0A7H0HM71</accession>
<feature type="compositionally biased region" description="Basic and acidic residues" evidence="1">
    <location>
        <begin position="28"/>
        <end position="37"/>
    </location>
</feature>
<evidence type="ECO:0000313" key="2">
    <source>
        <dbReference type="EMBL" id="QNP61637.1"/>
    </source>
</evidence>
<sequence>MPCTSGTPCARRAAPEAGGPGGDVPRVPGERRYDGVRAHRPARHRRGGGGGGGGSVGHASGRRIAGLLGTRKADLSDADFAHMRKVNGYVHRHLAQRPDGDVADSAWCRSSVNWGHAPEK</sequence>
<reference evidence="2 3" key="1">
    <citation type="submission" date="2020-08" db="EMBL/GenBank/DDBJ databases">
        <title>A novel species.</title>
        <authorList>
            <person name="Gao J."/>
        </authorList>
    </citation>
    <scope>NUCLEOTIDE SEQUENCE [LARGE SCALE GENOMIC DNA]</scope>
    <source>
        <strain evidence="2 3">CRPJ-33</strain>
    </source>
</reference>
<evidence type="ECO:0000313" key="3">
    <source>
        <dbReference type="Proteomes" id="UP000516230"/>
    </source>
</evidence>
<name>A0A7H0HM71_9ACTN</name>
<dbReference type="PANTHER" id="PTHR40630">
    <property type="entry name" value="POSSIBLE DNA-BINDING PROTEIN"/>
    <property type="match status" value="1"/>
</dbReference>
<organism evidence="2 3">
    <name type="scientific">Streptomyces genisteinicus</name>
    <dbReference type="NCBI Taxonomy" id="2768068"/>
    <lineage>
        <taxon>Bacteria</taxon>
        <taxon>Bacillati</taxon>
        <taxon>Actinomycetota</taxon>
        <taxon>Actinomycetes</taxon>
        <taxon>Kitasatosporales</taxon>
        <taxon>Streptomycetaceae</taxon>
        <taxon>Streptomyces</taxon>
    </lineage>
</organism>
<proteinExistence type="predicted"/>
<dbReference type="PANTHER" id="PTHR40630:SF1">
    <property type="entry name" value="DNA-BINDING PROTEIN"/>
    <property type="match status" value="1"/>
</dbReference>
<dbReference type="EMBL" id="CP060825">
    <property type="protein sequence ID" value="QNP61637.1"/>
    <property type="molecule type" value="Genomic_DNA"/>
</dbReference>
<feature type="compositionally biased region" description="Low complexity" evidence="1">
    <location>
        <begin position="10"/>
        <end position="27"/>
    </location>
</feature>
<dbReference type="Proteomes" id="UP000516230">
    <property type="component" value="Chromosome"/>
</dbReference>
<keyword evidence="3" id="KW-1185">Reference proteome</keyword>
<dbReference type="KEGG" id="sgj:IAG43_00985"/>
<gene>
    <name evidence="2" type="ORF">IAG43_00985</name>
</gene>
<evidence type="ECO:0000256" key="1">
    <source>
        <dbReference type="SAM" id="MobiDB-lite"/>
    </source>
</evidence>
<dbReference type="AlphaFoldDB" id="A0A7H0HM71"/>
<dbReference type="RefSeq" id="WP_187738843.1">
    <property type="nucleotide sequence ID" value="NZ_CP060825.1"/>
</dbReference>
<dbReference type="InterPro" id="IPR021487">
    <property type="entry name" value="DUF3140"/>
</dbReference>
<dbReference type="Pfam" id="PF11338">
    <property type="entry name" value="DUF3140"/>
    <property type="match status" value="1"/>
</dbReference>